<protein>
    <submittedName>
        <fullName evidence="1">Uncharacterized protein</fullName>
    </submittedName>
</protein>
<name>A0A0A1V3X9_9HYPO</name>
<gene>
    <name evidence="1" type="ORF">X797_002206</name>
</gene>
<sequence>MTPRPAERRRLLVRKTRGLESGSLATNKLATHVVCVLRTASPELALQPSYQLLRSTPVTSLSRVRIPGLPHWVPQRPPVSTKMDKSHAYPTLGPVAPFTGTTTDAVLRCAHKNVLEWPIRPASCKMHVGYVGSAASLQQS</sequence>
<organism evidence="1 2">
    <name type="scientific">Metarhizium robertsii</name>
    <dbReference type="NCBI Taxonomy" id="568076"/>
    <lineage>
        <taxon>Eukaryota</taxon>
        <taxon>Fungi</taxon>
        <taxon>Dikarya</taxon>
        <taxon>Ascomycota</taxon>
        <taxon>Pezizomycotina</taxon>
        <taxon>Sordariomycetes</taxon>
        <taxon>Hypocreomycetidae</taxon>
        <taxon>Hypocreales</taxon>
        <taxon>Clavicipitaceae</taxon>
        <taxon>Metarhizium</taxon>
    </lineage>
</organism>
<dbReference type="EMBL" id="JELW01000002">
    <property type="protein sequence ID" value="EXV04525.1"/>
    <property type="molecule type" value="Genomic_DNA"/>
</dbReference>
<accession>A0A0A1V3X9</accession>
<comment type="caution">
    <text evidence="1">The sequence shown here is derived from an EMBL/GenBank/DDBJ whole genome shotgun (WGS) entry which is preliminary data.</text>
</comment>
<evidence type="ECO:0000313" key="2">
    <source>
        <dbReference type="Proteomes" id="UP000030151"/>
    </source>
</evidence>
<evidence type="ECO:0000313" key="1">
    <source>
        <dbReference type="EMBL" id="EXV04525.1"/>
    </source>
</evidence>
<reference evidence="1 2" key="1">
    <citation type="submission" date="2014-02" db="EMBL/GenBank/DDBJ databases">
        <title>The genome sequence of the entomopathogenic fungus Metarhizium robertsii ARSEF 2575.</title>
        <authorList>
            <person name="Giuliano Garisto Donzelli B."/>
            <person name="Roe B.A."/>
            <person name="Macmil S.L."/>
            <person name="Krasnoff S.B."/>
            <person name="Gibson D.M."/>
        </authorList>
    </citation>
    <scope>NUCLEOTIDE SEQUENCE [LARGE SCALE GENOMIC DNA]</scope>
    <source>
        <strain evidence="1 2">ARSEF 2575</strain>
    </source>
</reference>
<dbReference type="Proteomes" id="UP000030151">
    <property type="component" value="Unassembled WGS sequence"/>
</dbReference>
<proteinExistence type="predicted"/>
<dbReference type="AlphaFoldDB" id="A0A0A1V3X9"/>
<dbReference type="HOGENOM" id="CLU_1835628_0_0_1"/>